<feature type="transmembrane region" description="Helical" evidence="3">
    <location>
        <begin position="153"/>
        <end position="175"/>
    </location>
</feature>
<name>A0A971S115_9BACT</name>
<feature type="transmembrane region" description="Helical" evidence="3">
    <location>
        <begin position="113"/>
        <end position="132"/>
    </location>
</feature>
<keyword evidence="3" id="KW-0812">Transmembrane</keyword>
<reference evidence="4" key="1">
    <citation type="journal article" date="2020" name="Biotechnol. Biofuels">
        <title>New insights from the biogas microbiome by comprehensive genome-resolved metagenomics of nearly 1600 species originating from multiple anaerobic digesters.</title>
        <authorList>
            <person name="Campanaro S."/>
            <person name="Treu L."/>
            <person name="Rodriguez-R L.M."/>
            <person name="Kovalovszki A."/>
            <person name="Ziels R.M."/>
            <person name="Maus I."/>
            <person name="Zhu X."/>
            <person name="Kougias P.G."/>
            <person name="Basile A."/>
            <person name="Luo G."/>
            <person name="Schluter A."/>
            <person name="Konstantinidis K.T."/>
            <person name="Angelidaki I."/>
        </authorList>
    </citation>
    <scope>NUCLEOTIDE SEQUENCE</scope>
    <source>
        <strain evidence="4">AS06rmzACSIP_7</strain>
    </source>
</reference>
<comment type="caution">
    <text evidence="4">The sequence shown here is derived from an EMBL/GenBank/DDBJ whole genome shotgun (WGS) entry which is preliminary data.</text>
</comment>
<comment type="similarity">
    <text evidence="2">Belongs to the CDP-alcohol phosphatidyltransferase class-I family.</text>
</comment>
<gene>
    <name evidence="4" type="ORF">GXY80_11000</name>
</gene>
<dbReference type="GO" id="GO:0016020">
    <property type="term" value="C:membrane"/>
    <property type="evidence" value="ECO:0007669"/>
    <property type="project" value="InterPro"/>
</dbReference>
<evidence type="ECO:0000313" key="5">
    <source>
        <dbReference type="Proteomes" id="UP000777265"/>
    </source>
</evidence>
<keyword evidence="3" id="KW-0472">Membrane</keyword>
<keyword evidence="3" id="KW-1133">Transmembrane helix</keyword>
<reference evidence="4" key="2">
    <citation type="submission" date="2020-01" db="EMBL/GenBank/DDBJ databases">
        <authorList>
            <person name="Campanaro S."/>
        </authorList>
    </citation>
    <scope>NUCLEOTIDE SEQUENCE</scope>
    <source>
        <strain evidence="4">AS06rmzACSIP_7</strain>
    </source>
</reference>
<dbReference type="PROSITE" id="PS00379">
    <property type="entry name" value="CDP_ALCOHOL_P_TRANSF"/>
    <property type="match status" value="1"/>
</dbReference>
<evidence type="ECO:0000256" key="1">
    <source>
        <dbReference type="ARBA" id="ARBA00022679"/>
    </source>
</evidence>
<dbReference type="InterPro" id="IPR043130">
    <property type="entry name" value="CDP-OH_PTrfase_TM_dom"/>
</dbReference>
<dbReference type="InterPro" id="IPR000462">
    <property type="entry name" value="CDP-OH_P_trans"/>
</dbReference>
<evidence type="ECO:0000313" key="4">
    <source>
        <dbReference type="EMBL" id="NLW35990.1"/>
    </source>
</evidence>
<feature type="transmembrane region" description="Helical" evidence="3">
    <location>
        <begin position="89"/>
        <end position="107"/>
    </location>
</feature>
<dbReference type="GO" id="GO:0008654">
    <property type="term" value="P:phospholipid biosynthetic process"/>
    <property type="evidence" value="ECO:0007669"/>
    <property type="project" value="InterPro"/>
</dbReference>
<evidence type="ECO:0000256" key="3">
    <source>
        <dbReference type="SAM" id="Phobius"/>
    </source>
</evidence>
<dbReference type="InterPro" id="IPR048254">
    <property type="entry name" value="CDP_ALCOHOL_P_TRANSF_CS"/>
</dbReference>
<accession>A0A971S115</accession>
<protein>
    <submittedName>
        <fullName evidence="4">CDP-alcohol phosphatidyltransferase family protein</fullName>
    </submittedName>
</protein>
<organism evidence="4 5">
    <name type="scientific">Syntrophorhabdus aromaticivorans</name>
    <dbReference type="NCBI Taxonomy" id="328301"/>
    <lineage>
        <taxon>Bacteria</taxon>
        <taxon>Pseudomonadati</taxon>
        <taxon>Thermodesulfobacteriota</taxon>
        <taxon>Syntrophorhabdia</taxon>
        <taxon>Syntrophorhabdales</taxon>
        <taxon>Syntrophorhabdaceae</taxon>
        <taxon>Syntrophorhabdus</taxon>
    </lineage>
</organism>
<proteinExistence type="inferred from homology"/>
<dbReference type="Proteomes" id="UP000777265">
    <property type="component" value="Unassembled WGS sequence"/>
</dbReference>
<keyword evidence="1 2" id="KW-0808">Transferase</keyword>
<dbReference type="Gene3D" id="1.20.120.1760">
    <property type="match status" value="1"/>
</dbReference>
<evidence type="ECO:0000256" key="2">
    <source>
        <dbReference type="RuleBase" id="RU003750"/>
    </source>
</evidence>
<dbReference type="Pfam" id="PF01066">
    <property type="entry name" value="CDP-OH_P_transf"/>
    <property type="match status" value="1"/>
</dbReference>
<dbReference type="EMBL" id="JAAYEE010000198">
    <property type="protein sequence ID" value="NLW35990.1"/>
    <property type="molecule type" value="Genomic_DNA"/>
</dbReference>
<sequence>MISAKIGHSLDPLILKLYRLFFRRYIINPNILTVCGAVLSIGVCCAVAWGHLALGGVVLLVSGALDLMDGALARSSDQVTPFGGFLDSVLDRYSDLLVMCGVLVYFMKQGDSLLSTVSFVAAIGIAIIPYAKARAEAASLSCNTGLLERPERVVILLIGLLCNLLPYAAFALAVLTHVTVLQRILYVKRQIR</sequence>
<dbReference type="AlphaFoldDB" id="A0A971S115"/>
<dbReference type="GO" id="GO:0016780">
    <property type="term" value="F:phosphotransferase activity, for other substituted phosphate groups"/>
    <property type="evidence" value="ECO:0007669"/>
    <property type="project" value="InterPro"/>
</dbReference>
<feature type="transmembrane region" description="Helical" evidence="3">
    <location>
        <begin position="25"/>
        <end position="43"/>
    </location>
</feature>